<dbReference type="EMBL" id="LAZR01044181">
    <property type="protein sequence ID" value="KKL05289.1"/>
    <property type="molecule type" value="Genomic_DNA"/>
</dbReference>
<sequence length="454" mass="51286">FFRFDEIAKESSKIKIIISALSEYGKELNLTEVQVKSLYDELGRLGAPNLATKLRKTFGVSLASVVLASSKEVEAGADAFDFMVKRVDELTKAEQALETQHKRIRVTFFGKEEDKEVLALKEGLKYRTLALQKVSQTSIIMSKIVDFLDKKNKIAAKLGKEYITIGDVLSLNKEKIKGITQFHEELLKLGVQALLSAEKDRLQIQKSLISSQLDQLKSQGATLQQQIQAKILFEDSLGKERSIVEATKNELDLRKAINAQKEIDVNLSSQTLKLAEIANTRGIEVARELGELLQGRVKFAEFERDAMDETWDALVKNFPQLIKQQRASQLLIQGLDPSGRVVSGAKQIPIKEEALRNPEEQRNTMILALKSQTAIKERELQKQIEVLSHQKAMGEELRRQTEILKELKQINRERVSPQVKVYFAKKPVSMDDVTVEMETEGTPLARATDDRIEK</sequence>
<reference evidence="1" key="1">
    <citation type="journal article" date="2015" name="Nature">
        <title>Complex archaea that bridge the gap between prokaryotes and eukaryotes.</title>
        <authorList>
            <person name="Spang A."/>
            <person name="Saw J.H."/>
            <person name="Jorgensen S.L."/>
            <person name="Zaremba-Niedzwiedzka K."/>
            <person name="Martijn J."/>
            <person name="Lind A.E."/>
            <person name="van Eijk R."/>
            <person name="Schleper C."/>
            <person name="Guy L."/>
            <person name="Ettema T.J."/>
        </authorList>
    </citation>
    <scope>NUCLEOTIDE SEQUENCE</scope>
</reference>
<accession>A0A0F9A6U8</accession>
<gene>
    <name evidence="1" type="ORF">LCGC14_2607520</name>
</gene>
<proteinExistence type="predicted"/>
<evidence type="ECO:0000313" key="1">
    <source>
        <dbReference type="EMBL" id="KKL05289.1"/>
    </source>
</evidence>
<protein>
    <submittedName>
        <fullName evidence="1">Uncharacterized protein</fullName>
    </submittedName>
</protein>
<dbReference type="AlphaFoldDB" id="A0A0F9A6U8"/>
<name>A0A0F9A6U8_9ZZZZ</name>
<feature type="non-terminal residue" evidence="1">
    <location>
        <position position="1"/>
    </location>
</feature>
<comment type="caution">
    <text evidence="1">The sequence shown here is derived from an EMBL/GenBank/DDBJ whole genome shotgun (WGS) entry which is preliminary data.</text>
</comment>
<organism evidence="1">
    <name type="scientific">marine sediment metagenome</name>
    <dbReference type="NCBI Taxonomy" id="412755"/>
    <lineage>
        <taxon>unclassified sequences</taxon>
        <taxon>metagenomes</taxon>
        <taxon>ecological metagenomes</taxon>
    </lineage>
</organism>